<accession>A0ABQ8PZ58</accession>
<protein>
    <submittedName>
        <fullName evidence="2">Uncharacterized protein</fullName>
    </submittedName>
</protein>
<dbReference type="EMBL" id="MU790955">
    <property type="protein sequence ID" value="KAJ3991768.1"/>
    <property type="molecule type" value="Genomic_DNA"/>
</dbReference>
<evidence type="ECO:0000256" key="1">
    <source>
        <dbReference type="SAM" id="Phobius"/>
    </source>
</evidence>
<proteinExistence type="predicted"/>
<keyword evidence="3" id="KW-1185">Reference proteome</keyword>
<keyword evidence="1" id="KW-0812">Transmembrane</keyword>
<gene>
    <name evidence="2" type="ORF">F5050DRAFT_1792611</name>
</gene>
<organism evidence="2 3">
    <name type="scientific">Lentinula boryana</name>
    <dbReference type="NCBI Taxonomy" id="40481"/>
    <lineage>
        <taxon>Eukaryota</taxon>
        <taxon>Fungi</taxon>
        <taxon>Dikarya</taxon>
        <taxon>Basidiomycota</taxon>
        <taxon>Agaricomycotina</taxon>
        <taxon>Agaricomycetes</taxon>
        <taxon>Agaricomycetidae</taxon>
        <taxon>Agaricales</taxon>
        <taxon>Marasmiineae</taxon>
        <taxon>Omphalotaceae</taxon>
        <taxon>Lentinula</taxon>
    </lineage>
</organism>
<reference evidence="2" key="1">
    <citation type="submission" date="2022-08" db="EMBL/GenBank/DDBJ databases">
        <authorList>
            <consortium name="DOE Joint Genome Institute"/>
            <person name="Min B."/>
            <person name="Riley R."/>
            <person name="Sierra-Patev S."/>
            <person name="Naranjo-Ortiz M."/>
            <person name="Looney B."/>
            <person name="Konkel Z."/>
            <person name="Slot J.C."/>
            <person name="Sakamoto Y."/>
            <person name="Steenwyk J.L."/>
            <person name="Rokas A."/>
            <person name="Carro J."/>
            <person name="Camarero S."/>
            <person name="Ferreira P."/>
            <person name="Molpeceres G."/>
            <person name="Ruiz-Duenas F.J."/>
            <person name="Serrano A."/>
            <person name="Henrissat B."/>
            <person name="Drula E."/>
            <person name="Hughes K.W."/>
            <person name="Mata J.L."/>
            <person name="Ishikawa N.K."/>
            <person name="Vargas-Isla R."/>
            <person name="Ushijima S."/>
            <person name="Smith C.A."/>
            <person name="Ahrendt S."/>
            <person name="Andreopoulos W."/>
            <person name="He G."/>
            <person name="Labutti K."/>
            <person name="Lipzen A."/>
            <person name="Ng V."/>
            <person name="Sandor L."/>
            <person name="Barry K."/>
            <person name="Martinez A.T."/>
            <person name="Xiao Y."/>
            <person name="Gibbons J.G."/>
            <person name="Terashima K."/>
            <person name="Hibbett D.S."/>
            <person name="Grigoriev I.V."/>
        </authorList>
    </citation>
    <scope>NUCLEOTIDE SEQUENCE</scope>
    <source>
        <strain evidence="2">TFB10827</strain>
    </source>
</reference>
<sequence>MQFCLFGERLNLKGYFVFILGLVSITYITALPVTGSKKVDSVPAPDLIRNGRSNEWRAEITFPDQSSGFLPPSFTSSFKTDIQQAVKSNVLPGITVIFYFALFESIPSFNHDGKIPFDIVWKCKKDIFTSKGDITQVKSDDLEHFRIEVNLHPSEVPGILVNSQQPYVSESSYVCPPANNSHPIFPSQVGVIGPPSRVGVIGPPKST</sequence>
<keyword evidence="1" id="KW-1133">Transmembrane helix</keyword>
<keyword evidence="1" id="KW-0472">Membrane</keyword>
<name>A0ABQ8PZ58_9AGAR</name>
<comment type="caution">
    <text evidence="2">The sequence shown here is derived from an EMBL/GenBank/DDBJ whole genome shotgun (WGS) entry which is preliminary data.</text>
</comment>
<evidence type="ECO:0000313" key="3">
    <source>
        <dbReference type="Proteomes" id="UP001163828"/>
    </source>
</evidence>
<evidence type="ECO:0000313" key="2">
    <source>
        <dbReference type="EMBL" id="KAJ3991768.1"/>
    </source>
</evidence>
<feature type="transmembrane region" description="Helical" evidence="1">
    <location>
        <begin position="12"/>
        <end position="33"/>
    </location>
</feature>
<dbReference type="Proteomes" id="UP001163828">
    <property type="component" value="Unassembled WGS sequence"/>
</dbReference>